<accession>A0A1X7RVU7</accession>
<feature type="signal peptide" evidence="1">
    <location>
        <begin position="1"/>
        <end position="18"/>
    </location>
</feature>
<evidence type="ECO:0008006" key="4">
    <source>
        <dbReference type="Google" id="ProtNLM"/>
    </source>
</evidence>
<evidence type="ECO:0000256" key="1">
    <source>
        <dbReference type="SAM" id="SignalP"/>
    </source>
</evidence>
<keyword evidence="3" id="KW-1185">Reference proteome</keyword>
<name>A0A1X7RVU7_ZYMT9</name>
<protein>
    <recommendedName>
        <fullName evidence="4">Invertebrate defensins family profile domain-containing protein</fullName>
    </recommendedName>
</protein>
<evidence type="ECO:0000313" key="3">
    <source>
        <dbReference type="Proteomes" id="UP000215127"/>
    </source>
</evidence>
<dbReference type="AlphaFoldDB" id="A0A1X7RVU7"/>
<gene>
    <name evidence="2" type="ORF">ZT3D7_G6715</name>
</gene>
<dbReference type="Proteomes" id="UP000215127">
    <property type="component" value="Chromosome 6"/>
</dbReference>
<feature type="chain" id="PRO_5013390296" description="Invertebrate defensins family profile domain-containing protein" evidence="1">
    <location>
        <begin position="19"/>
        <end position="109"/>
    </location>
</feature>
<evidence type="ECO:0000313" key="2">
    <source>
        <dbReference type="EMBL" id="SMQ51562.1"/>
    </source>
</evidence>
<reference evidence="2 3" key="1">
    <citation type="submission" date="2016-06" db="EMBL/GenBank/DDBJ databases">
        <authorList>
            <person name="Kjaerup R.B."/>
            <person name="Dalgaard T.S."/>
            <person name="Juul-Madsen H.R."/>
        </authorList>
    </citation>
    <scope>NUCLEOTIDE SEQUENCE [LARGE SCALE GENOMIC DNA]</scope>
</reference>
<proteinExistence type="predicted"/>
<organism evidence="2 3">
    <name type="scientific">Zymoseptoria tritici (strain ST99CH_3D7)</name>
    <dbReference type="NCBI Taxonomy" id="1276538"/>
    <lineage>
        <taxon>Eukaryota</taxon>
        <taxon>Fungi</taxon>
        <taxon>Dikarya</taxon>
        <taxon>Ascomycota</taxon>
        <taxon>Pezizomycotina</taxon>
        <taxon>Dothideomycetes</taxon>
        <taxon>Dothideomycetidae</taxon>
        <taxon>Mycosphaerellales</taxon>
        <taxon>Mycosphaerellaceae</taxon>
        <taxon>Zymoseptoria</taxon>
    </lineage>
</organism>
<dbReference type="EMBL" id="LT853697">
    <property type="protein sequence ID" value="SMQ51562.1"/>
    <property type="molecule type" value="Genomic_DNA"/>
</dbReference>
<sequence>MQFSAVLAILAMTSSVFAIPAQTGPKASQEDALPAHLAQFKAETLAKLAELTKLNPNLESRDETHTLYKRGSCWGCIASQVFSDYGSVNVICCHEGGPCYGNQCACGIC</sequence>
<keyword evidence="1" id="KW-0732">Signal</keyword>